<name>A0A521D6V0_9SPHI</name>
<dbReference type="InterPro" id="IPR022269">
    <property type="entry name" value="SO_2930-like_C"/>
</dbReference>
<evidence type="ECO:0008006" key="4">
    <source>
        <dbReference type="Google" id="ProtNLM"/>
    </source>
</evidence>
<dbReference type="EMBL" id="FXSZ01000006">
    <property type="protein sequence ID" value="SMO67419.1"/>
    <property type="molecule type" value="Genomic_DNA"/>
</dbReference>
<reference evidence="2 3" key="1">
    <citation type="submission" date="2017-05" db="EMBL/GenBank/DDBJ databases">
        <authorList>
            <person name="Varghese N."/>
            <person name="Submissions S."/>
        </authorList>
    </citation>
    <scope>NUCLEOTIDE SEQUENCE [LARGE SCALE GENOMIC DNA]</scope>
    <source>
        <strain evidence="2 3">DSM 21342</strain>
    </source>
</reference>
<dbReference type="OrthoDB" id="338827at2"/>
<keyword evidence="3" id="KW-1185">Reference proteome</keyword>
<evidence type="ECO:0000313" key="2">
    <source>
        <dbReference type="EMBL" id="SMO67419.1"/>
    </source>
</evidence>
<feature type="signal peptide" evidence="1">
    <location>
        <begin position="1"/>
        <end position="26"/>
    </location>
</feature>
<sequence length="347" mass="39044">MKQLFVFSALLIVTCALSLAFIKVPAVEKKDKLSEYGFFKGKMADLVPNDGVLPYSLNTTLFSNYAEKLRFVRVPEGATATYTSEGTFDFPVGTILIKNFYYPFDFRRPEKGRRIIETRLLVKQENEWVAWPYIWNDAQTDAAYDVAGETRQVSYIDNQGKKVTTNYVIPNKNQCKGCHNKNGIIQPIGPSAMQLNRKQEYAGNAENQLEHWRKMGILNNLPNMKTVPKLAVWNTPSSGSLDDRARAYLDINCGHCHRKEGPASTSGMFLNIGEVEPSVFGVMKAPIAAGRGAGNRSFDIVPGKPDESILLYRMEAIDPGIAMPELGREQVHKEGVELIREWIKRMK</sequence>
<dbReference type="NCBIfam" id="TIGR03806">
    <property type="entry name" value="chp_HNE_0200"/>
    <property type="match status" value="1"/>
</dbReference>
<proteinExistence type="predicted"/>
<evidence type="ECO:0000313" key="3">
    <source>
        <dbReference type="Proteomes" id="UP000315971"/>
    </source>
</evidence>
<dbReference type="AlphaFoldDB" id="A0A521D6V0"/>
<feature type="chain" id="PRO_5021929427" description="Cytochrome c domain-containing protein" evidence="1">
    <location>
        <begin position="27"/>
        <end position="347"/>
    </location>
</feature>
<organism evidence="2 3">
    <name type="scientific">Solitalea koreensis</name>
    <dbReference type="NCBI Taxonomy" id="543615"/>
    <lineage>
        <taxon>Bacteria</taxon>
        <taxon>Pseudomonadati</taxon>
        <taxon>Bacteroidota</taxon>
        <taxon>Sphingobacteriia</taxon>
        <taxon>Sphingobacteriales</taxon>
        <taxon>Sphingobacteriaceae</taxon>
        <taxon>Solitalea</taxon>
    </lineage>
</organism>
<keyword evidence="1" id="KW-0732">Signal</keyword>
<dbReference type="RefSeq" id="WP_142603906.1">
    <property type="nucleotide sequence ID" value="NZ_FXSZ01000006.1"/>
</dbReference>
<evidence type="ECO:0000256" key="1">
    <source>
        <dbReference type="SAM" id="SignalP"/>
    </source>
</evidence>
<dbReference type="Proteomes" id="UP000315971">
    <property type="component" value="Unassembled WGS sequence"/>
</dbReference>
<accession>A0A521D6V0</accession>
<gene>
    <name evidence="2" type="ORF">SAMN06265350_10614</name>
</gene>
<protein>
    <recommendedName>
        <fullName evidence="4">Cytochrome c domain-containing protein</fullName>
    </recommendedName>
</protein>